<proteinExistence type="predicted"/>
<comment type="caution">
    <text evidence="2">The sequence shown here is derived from an EMBL/GenBank/DDBJ whole genome shotgun (WGS) entry which is preliminary data.</text>
</comment>
<gene>
    <name evidence="2" type="ORF">NW762_001869</name>
</gene>
<sequence>MPSEGFGGIFIRSKKRNAARATPEKPVRHATEADDEEEFPMREPSDSWTHERYREEIASLRTECNDLRLERNRNSAIAKDRSHDAAKKGRELRDAVEVLHRIQDDLDSAVDTEALRNAFRKAIDNPSEGTNVVDALGEVKKEEKKLSDIKDAIGAYVRNMIQRLHE</sequence>
<feature type="compositionally biased region" description="Basic and acidic residues" evidence="1">
    <location>
        <begin position="22"/>
        <end position="32"/>
    </location>
</feature>
<organism evidence="2 3">
    <name type="scientific">Fusarium torreyae</name>
    <dbReference type="NCBI Taxonomy" id="1237075"/>
    <lineage>
        <taxon>Eukaryota</taxon>
        <taxon>Fungi</taxon>
        <taxon>Dikarya</taxon>
        <taxon>Ascomycota</taxon>
        <taxon>Pezizomycotina</taxon>
        <taxon>Sordariomycetes</taxon>
        <taxon>Hypocreomycetidae</taxon>
        <taxon>Hypocreales</taxon>
        <taxon>Nectriaceae</taxon>
        <taxon>Fusarium</taxon>
    </lineage>
</organism>
<evidence type="ECO:0000256" key="1">
    <source>
        <dbReference type="SAM" id="MobiDB-lite"/>
    </source>
</evidence>
<protein>
    <submittedName>
        <fullName evidence="2">Uncharacterized protein</fullName>
    </submittedName>
</protein>
<evidence type="ECO:0000313" key="3">
    <source>
        <dbReference type="Proteomes" id="UP001152049"/>
    </source>
</evidence>
<dbReference type="Proteomes" id="UP001152049">
    <property type="component" value="Unassembled WGS sequence"/>
</dbReference>
<dbReference type="EMBL" id="JAOQAZ010000002">
    <property type="protein sequence ID" value="KAJ4270193.1"/>
    <property type="molecule type" value="Genomic_DNA"/>
</dbReference>
<evidence type="ECO:0000313" key="2">
    <source>
        <dbReference type="EMBL" id="KAJ4270193.1"/>
    </source>
</evidence>
<feature type="compositionally biased region" description="Basic and acidic residues" evidence="1">
    <location>
        <begin position="39"/>
        <end position="48"/>
    </location>
</feature>
<dbReference type="AlphaFoldDB" id="A0A9W8SEM7"/>
<dbReference type="OrthoDB" id="10323401at2759"/>
<keyword evidence="3" id="KW-1185">Reference proteome</keyword>
<reference evidence="2" key="1">
    <citation type="submission" date="2022-09" db="EMBL/GenBank/DDBJ databases">
        <title>Fusarium specimens isolated from Avocado Roots.</title>
        <authorList>
            <person name="Stajich J."/>
            <person name="Roper C."/>
            <person name="Heimlech-Rivalta G."/>
        </authorList>
    </citation>
    <scope>NUCLEOTIDE SEQUENCE</scope>
    <source>
        <strain evidence="2">CF00136</strain>
    </source>
</reference>
<name>A0A9W8SEM7_9HYPO</name>
<feature type="region of interest" description="Disordered" evidence="1">
    <location>
        <begin position="1"/>
        <end position="48"/>
    </location>
</feature>
<accession>A0A9W8SEM7</accession>